<name>A0ABY6HVG9_9ARCH</name>
<feature type="domain" description="HTH hxlR-type" evidence="4">
    <location>
        <begin position="3"/>
        <end position="104"/>
    </location>
</feature>
<dbReference type="PROSITE" id="PS51118">
    <property type="entry name" value="HTH_HXLR"/>
    <property type="match status" value="1"/>
</dbReference>
<organism evidence="5 6">
    <name type="scientific">Candidatus Lokiarchaeum ossiferum</name>
    <dbReference type="NCBI Taxonomy" id="2951803"/>
    <lineage>
        <taxon>Archaea</taxon>
        <taxon>Promethearchaeati</taxon>
        <taxon>Promethearchaeota</taxon>
        <taxon>Promethearchaeia</taxon>
        <taxon>Promethearchaeales</taxon>
        <taxon>Promethearchaeaceae</taxon>
        <taxon>Candidatus Lokiarchaeum</taxon>
    </lineage>
</organism>
<dbReference type="Gene3D" id="1.10.10.10">
    <property type="entry name" value="Winged helix-like DNA-binding domain superfamily/Winged helix DNA-binding domain"/>
    <property type="match status" value="1"/>
</dbReference>
<keyword evidence="2" id="KW-0238">DNA-binding</keyword>
<gene>
    <name evidence="5" type="ORF">NEF87_003803</name>
</gene>
<dbReference type="EMBL" id="CP104013">
    <property type="protein sequence ID" value="UYP47518.1"/>
    <property type="molecule type" value="Genomic_DNA"/>
</dbReference>
<dbReference type="InterPro" id="IPR036390">
    <property type="entry name" value="WH_DNA-bd_sf"/>
</dbReference>
<keyword evidence="1" id="KW-0805">Transcription regulation</keyword>
<evidence type="ECO:0000256" key="3">
    <source>
        <dbReference type="ARBA" id="ARBA00023163"/>
    </source>
</evidence>
<dbReference type="PANTHER" id="PTHR33204:SF18">
    <property type="entry name" value="TRANSCRIPTIONAL REGULATORY PROTEIN"/>
    <property type="match status" value="1"/>
</dbReference>
<dbReference type="SUPFAM" id="SSF46785">
    <property type="entry name" value="Winged helix' DNA-binding domain"/>
    <property type="match status" value="1"/>
</dbReference>
<evidence type="ECO:0000313" key="5">
    <source>
        <dbReference type="EMBL" id="UYP47518.1"/>
    </source>
</evidence>
<accession>A0ABY6HVG9</accession>
<evidence type="ECO:0000256" key="2">
    <source>
        <dbReference type="ARBA" id="ARBA00023125"/>
    </source>
</evidence>
<evidence type="ECO:0000259" key="4">
    <source>
        <dbReference type="PROSITE" id="PS51118"/>
    </source>
</evidence>
<keyword evidence="6" id="KW-1185">Reference proteome</keyword>
<dbReference type="InterPro" id="IPR036388">
    <property type="entry name" value="WH-like_DNA-bd_sf"/>
</dbReference>
<keyword evidence="3" id="KW-0804">Transcription</keyword>
<reference evidence="5" key="1">
    <citation type="submission" date="2022-09" db="EMBL/GenBank/DDBJ databases">
        <title>Actin cytoskeleton and complex cell architecture in an #Asgard archaeon.</title>
        <authorList>
            <person name="Ponce Toledo R.I."/>
            <person name="Schleper C."/>
            <person name="Rodrigues Oliveira T."/>
            <person name="Wollweber F."/>
            <person name="Xu J."/>
            <person name="Rittmann S."/>
            <person name="Klingl A."/>
            <person name="Pilhofer M."/>
        </authorList>
    </citation>
    <scope>NUCLEOTIDE SEQUENCE</scope>
    <source>
        <strain evidence="5">B-35</strain>
    </source>
</reference>
<dbReference type="PANTHER" id="PTHR33204">
    <property type="entry name" value="TRANSCRIPTIONAL REGULATOR, MARR FAMILY"/>
    <property type="match status" value="1"/>
</dbReference>
<sequence length="121" mass="14004">MVTDKIRCEAIFSELSRKWSITIIKDLFLGCKSFSDFLVVNKNLSNKVLSEQLKRLEELGFIKKVIVSTTPLKANYVLSEMGKDLNRLVYEKIMFGLRNKLFDRDYPLIAGKNLEHVFGIK</sequence>
<dbReference type="InterPro" id="IPR002577">
    <property type="entry name" value="HTH_HxlR"/>
</dbReference>
<proteinExistence type="predicted"/>
<dbReference type="Pfam" id="PF01638">
    <property type="entry name" value="HxlR"/>
    <property type="match status" value="1"/>
</dbReference>
<dbReference type="Proteomes" id="UP001208689">
    <property type="component" value="Chromosome"/>
</dbReference>
<evidence type="ECO:0000256" key="1">
    <source>
        <dbReference type="ARBA" id="ARBA00023015"/>
    </source>
</evidence>
<protein>
    <recommendedName>
        <fullName evidence="4">HTH hxlR-type domain-containing protein</fullName>
    </recommendedName>
</protein>
<evidence type="ECO:0000313" key="6">
    <source>
        <dbReference type="Proteomes" id="UP001208689"/>
    </source>
</evidence>